<keyword evidence="2 6" id="KW-0645">Protease</keyword>
<dbReference type="PROSITE" id="PS00136">
    <property type="entry name" value="SUBTILASE_ASP"/>
    <property type="match status" value="1"/>
</dbReference>
<dbReference type="HOGENOM" id="CLU_011263_15_6_10"/>
<comment type="similarity">
    <text evidence="1 6 7">Belongs to the peptidase S8 family.</text>
</comment>
<dbReference type="eggNOG" id="COG1404">
    <property type="taxonomic scope" value="Bacteria"/>
</dbReference>
<evidence type="ECO:0000256" key="5">
    <source>
        <dbReference type="PIRSR" id="PIRSR615500-1"/>
    </source>
</evidence>
<proteinExistence type="inferred from homology"/>
<dbReference type="AlphaFoldDB" id="H8KL55"/>
<protein>
    <submittedName>
        <fullName evidence="10">Subtilisin-like serine protease</fullName>
    </submittedName>
</protein>
<dbReference type="Proteomes" id="UP000007590">
    <property type="component" value="Chromosome"/>
</dbReference>
<feature type="active site" description="Charge relay system" evidence="5 6">
    <location>
        <position position="191"/>
    </location>
</feature>
<dbReference type="OrthoDB" id="9798386at2"/>
<evidence type="ECO:0000256" key="1">
    <source>
        <dbReference type="ARBA" id="ARBA00011073"/>
    </source>
</evidence>
<dbReference type="Pfam" id="PF00082">
    <property type="entry name" value="Peptidase_S8"/>
    <property type="match status" value="1"/>
</dbReference>
<dbReference type="InterPro" id="IPR023827">
    <property type="entry name" value="Peptidase_S8_Asp-AS"/>
</dbReference>
<evidence type="ECO:0000256" key="7">
    <source>
        <dbReference type="RuleBase" id="RU003355"/>
    </source>
</evidence>
<dbReference type="PRINTS" id="PR00723">
    <property type="entry name" value="SUBTILISIN"/>
</dbReference>
<evidence type="ECO:0000313" key="11">
    <source>
        <dbReference type="Proteomes" id="UP000007590"/>
    </source>
</evidence>
<keyword evidence="8" id="KW-0732">Signal</keyword>
<dbReference type="SUPFAM" id="SSF52743">
    <property type="entry name" value="Subtilisin-like"/>
    <property type="match status" value="1"/>
</dbReference>
<dbReference type="PANTHER" id="PTHR43806:SF11">
    <property type="entry name" value="CEREVISIN-RELATED"/>
    <property type="match status" value="1"/>
</dbReference>
<name>H8KL55_SOLCM</name>
<dbReference type="GO" id="GO:0006508">
    <property type="term" value="P:proteolysis"/>
    <property type="evidence" value="ECO:0007669"/>
    <property type="project" value="UniProtKB-KW"/>
</dbReference>
<organism evidence="10 11">
    <name type="scientific">Solitalea canadensis (strain ATCC 29591 / DSM 3403 / JCM 21819 / LMG 8368 / NBRC 15130 / NCIMB 12057 / USAM 9D)</name>
    <name type="common">Flexibacter canadensis</name>
    <dbReference type="NCBI Taxonomy" id="929556"/>
    <lineage>
        <taxon>Bacteria</taxon>
        <taxon>Pseudomonadati</taxon>
        <taxon>Bacteroidota</taxon>
        <taxon>Sphingobacteriia</taxon>
        <taxon>Sphingobacteriales</taxon>
        <taxon>Sphingobacteriaceae</taxon>
        <taxon>Solitalea</taxon>
    </lineage>
</organism>
<dbReference type="KEGG" id="scn:Solca_4148"/>
<dbReference type="InterPro" id="IPR000209">
    <property type="entry name" value="Peptidase_S8/S53_dom"/>
</dbReference>
<dbReference type="Gene3D" id="3.40.50.200">
    <property type="entry name" value="Peptidase S8/S53 domain"/>
    <property type="match status" value="1"/>
</dbReference>
<evidence type="ECO:0000256" key="6">
    <source>
        <dbReference type="PROSITE-ProRule" id="PRU01240"/>
    </source>
</evidence>
<evidence type="ECO:0000256" key="3">
    <source>
        <dbReference type="ARBA" id="ARBA00022801"/>
    </source>
</evidence>
<reference evidence="10" key="1">
    <citation type="submission" date="2012-02" db="EMBL/GenBank/DDBJ databases">
        <title>The complete genome of Solitalea canadensis DSM 3403.</title>
        <authorList>
            <consortium name="US DOE Joint Genome Institute (JGI-PGF)"/>
            <person name="Lucas S."/>
            <person name="Copeland A."/>
            <person name="Lapidus A."/>
            <person name="Glavina del Rio T."/>
            <person name="Dalin E."/>
            <person name="Tice H."/>
            <person name="Bruce D."/>
            <person name="Goodwin L."/>
            <person name="Pitluck S."/>
            <person name="Peters L."/>
            <person name="Ovchinnikova G."/>
            <person name="Lu M."/>
            <person name="Kyrpides N."/>
            <person name="Mavromatis K."/>
            <person name="Ivanova N."/>
            <person name="Brettin T."/>
            <person name="Detter J.C."/>
            <person name="Han C."/>
            <person name="Larimer F."/>
            <person name="Land M."/>
            <person name="Hauser L."/>
            <person name="Markowitz V."/>
            <person name="Cheng J.-F."/>
            <person name="Hugenholtz P."/>
            <person name="Woyke T."/>
            <person name="Wu D."/>
            <person name="Spring S."/>
            <person name="Schroeder M."/>
            <person name="Kopitz M."/>
            <person name="Brambilla E."/>
            <person name="Klenk H.-P."/>
            <person name="Eisen J.A."/>
        </authorList>
    </citation>
    <scope>NUCLEOTIDE SEQUENCE</scope>
    <source>
        <strain evidence="10">DSM 3403</strain>
    </source>
</reference>
<feature type="active site" description="Charge relay system" evidence="5 6">
    <location>
        <position position="229"/>
    </location>
</feature>
<dbReference type="EMBL" id="CP003349">
    <property type="protein sequence ID" value="AFD09138.1"/>
    <property type="molecule type" value="Genomic_DNA"/>
</dbReference>
<gene>
    <name evidence="10" type="ordered locus">Solca_4148</name>
</gene>
<dbReference type="InterPro" id="IPR036852">
    <property type="entry name" value="Peptidase_S8/S53_dom_sf"/>
</dbReference>
<sequence length="502" mass="53233">MKFYALFKAMLPVLFMACIVSSCKRDDEAIKKNSLQVEKQTNQLQATSIGASEKNDNTGVPISNKYILIASSEISLPTGIDGELSGMGATIDKKLDQVGLTFVSSNDPDFKAKAKKIKGIRSVINDYRARWYDPQKEKTVAAQNLAESHEIGPVADNDFYFPLQWGMLAVDARDAWAKGYTGQGASVAILDTGFDLDHPDLVPNIDLANSANFVPGEVLQYNLPDPFSHGTHVAGIVGAADNAFGVIGVAPQAKLILVKVLNDNGNGDFSWIMQGIIHAADHGANVINMSIGAFIPHHSQTKTPDGVINDTNEIQELLVAMNRATNYAYKKGVTILTSAGNEAVDLNHIADYDHYPSGCSNVISVAATSPVGWANNFATDLDIPTTYTNFGTSGVDLAAPGGDLYSTVTGNCTVGPVGGVPCNVFDLIFSTGNNGWFWAGGTSMASPHAAGVAALIVGKHGGNISPSQVRSILQRSAEEKGKPGKDAFFGFGRVNASQAVDY</sequence>
<evidence type="ECO:0000256" key="4">
    <source>
        <dbReference type="ARBA" id="ARBA00022825"/>
    </source>
</evidence>
<dbReference type="InterPro" id="IPR015500">
    <property type="entry name" value="Peptidase_S8_subtilisin-rel"/>
</dbReference>
<dbReference type="InterPro" id="IPR050131">
    <property type="entry name" value="Peptidase_S8_subtilisin-like"/>
</dbReference>
<evidence type="ECO:0000259" key="9">
    <source>
        <dbReference type="Pfam" id="PF00082"/>
    </source>
</evidence>
<keyword evidence="4 6" id="KW-0720">Serine protease</keyword>
<dbReference type="PROSITE" id="PS51257">
    <property type="entry name" value="PROKAR_LIPOPROTEIN"/>
    <property type="match status" value="1"/>
</dbReference>
<dbReference type="PROSITE" id="PS00137">
    <property type="entry name" value="SUBTILASE_HIS"/>
    <property type="match status" value="1"/>
</dbReference>
<dbReference type="InterPro" id="IPR022398">
    <property type="entry name" value="Peptidase_S8_His-AS"/>
</dbReference>
<dbReference type="STRING" id="929556.Solca_4148"/>
<dbReference type="PROSITE" id="PS51892">
    <property type="entry name" value="SUBTILASE"/>
    <property type="match status" value="1"/>
</dbReference>
<accession>H8KL55</accession>
<feature type="signal peptide" evidence="8">
    <location>
        <begin position="1"/>
        <end position="17"/>
    </location>
</feature>
<feature type="domain" description="Peptidase S8/S53" evidence="9">
    <location>
        <begin position="182"/>
        <end position="492"/>
    </location>
</feature>
<dbReference type="InterPro" id="IPR023828">
    <property type="entry name" value="Peptidase_S8_Ser-AS"/>
</dbReference>
<evidence type="ECO:0000313" key="10">
    <source>
        <dbReference type="EMBL" id="AFD09138.1"/>
    </source>
</evidence>
<dbReference type="PANTHER" id="PTHR43806">
    <property type="entry name" value="PEPTIDASE S8"/>
    <property type="match status" value="1"/>
</dbReference>
<dbReference type="GO" id="GO:0004252">
    <property type="term" value="F:serine-type endopeptidase activity"/>
    <property type="evidence" value="ECO:0007669"/>
    <property type="project" value="UniProtKB-UniRule"/>
</dbReference>
<evidence type="ECO:0000256" key="8">
    <source>
        <dbReference type="SAM" id="SignalP"/>
    </source>
</evidence>
<dbReference type="RefSeq" id="WP_014682360.1">
    <property type="nucleotide sequence ID" value="NC_017770.1"/>
</dbReference>
<keyword evidence="3 6" id="KW-0378">Hydrolase</keyword>
<evidence type="ECO:0000256" key="2">
    <source>
        <dbReference type="ARBA" id="ARBA00022670"/>
    </source>
</evidence>
<feature type="chain" id="PRO_5003613147" evidence="8">
    <location>
        <begin position="18"/>
        <end position="502"/>
    </location>
</feature>
<feature type="active site" description="Charge relay system" evidence="5 6">
    <location>
        <position position="443"/>
    </location>
</feature>
<dbReference type="PROSITE" id="PS00138">
    <property type="entry name" value="SUBTILASE_SER"/>
    <property type="match status" value="1"/>
</dbReference>
<keyword evidence="11" id="KW-1185">Reference proteome</keyword>